<feature type="signal peptide" evidence="2">
    <location>
        <begin position="1"/>
        <end position="24"/>
    </location>
</feature>
<evidence type="ECO:0000256" key="1">
    <source>
        <dbReference type="ARBA" id="ARBA00006987"/>
    </source>
</evidence>
<dbReference type="PANTHER" id="PTHR42928:SF5">
    <property type="entry name" value="BLR1237 PROTEIN"/>
    <property type="match status" value="1"/>
</dbReference>
<keyword evidence="4" id="KW-1185">Reference proteome</keyword>
<evidence type="ECO:0000313" key="4">
    <source>
        <dbReference type="Proteomes" id="UP000255265"/>
    </source>
</evidence>
<organism evidence="3 4">
    <name type="scientific">Pseudacidovorax intermedius</name>
    <dbReference type="NCBI Taxonomy" id="433924"/>
    <lineage>
        <taxon>Bacteria</taxon>
        <taxon>Pseudomonadati</taxon>
        <taxon>Pseudomonadota</taxon>
        <taxon>Betaproteobacteria</taxon>
        <taxon>Burkholderiales</taxon>
        <taxon>Comamonadaceae</taxon>
        <taxon>Pseudacidovorax</taxon>
    </lineage>
</organism>
<keyword evidence="3" id="KW-0675">Receptor</keyword>
<dbReference type="RefSeq" id="WP_114801725.1">
    <property type="nucleotide sequence ID" value="NZ_QQAV01000001.1"/>
</dbReference>
<dbReference type="OrthoDB" id="8686127at2"/>
<comment type="similarity">
    <text evidence="1">Belongs to the UPF0065 (bug) family.</text>
</comment>
<gene>
    <name evidence="3" type="ORF">DFR41_101744</name>
</gene>
<dbReference type="Gene3D" id="3.40.190.150">
    <property type="entry name" value="Bordetella uptake gene, domain 1"/>
    <property type="match status" value="1"/>
</dbReference>
<comment type="caution">
    <text evidence="3">The sequence shown here is derived from an EMBL/GenBank/DDBJ whole genome shotgun (WGS) entry which is preliminary data.</text>
</comment>
<reference evidence="3 4" key="1">
    <citation type="submission" date="2018-07" db="EMBL/GenBank/DDBJ databases">
        <title>Genomic Encyclopedia of Type Strains, Phase IV (KMG-IV): sequencing the most valuable type-strain genomes for metagenomic binning, comparative biology and taxonomic classification.</title>
        <authorList>
            <person name="Goeker M."/>
        </authorList>
    </citation>
    <scope>NUCLEOTIDE SEQUENCE [LARGE SCALE GENOMIC DNA]</scope>
    <source>
        <strain evidence="3 4">DSM 21352</strain>
    </source>
</reference>
<dbReference type="AlphaFoldDB" id="A0A370FTB5"/>
<dbReference type="Proteomes" id="UP000255265">
    <property type="component" value="Unassembled WGS sequence"/>
</dbReference>
<dbReference type="PANTHER" id="PTHR42928">
    <property type="entry name" value="TRICARBOXYLATE-BINDING PROTEIN"/>
    <property type="match status" value="1"/>
</dbReference>
<dbReference type="SUPFAM" id="SSF53850">
    <property type="entry name" value="Periplasmic binding protein-like II"/>
    <property type="match status" value="1"/>
</dbReference>
<keyword evidence="2" id="KW-0732">Signal</keyword>
<sequence>MTLPAFLRLGLACAGLAFACAAPAQVPTGKGPLRLVVGYPAGGSADVQARTLADKLAADLGVTVVVENRTGAGGQIAADYVRGTAPDGLTVLLANMHMMVMLPLTSRSVRYDPVKDFAAVGRIATFYEGLAVPAALPAKDVREWLALARTDASRGSYGVPAPGSVSQFIGFRLGSEAGVKLTAVPYRGAAPLVQDLLGNQVAAGITPIADLVQYQQAGKIRILAVNGAQRAAQLPDVPTLKELGQPHFDNLEWTGLFVPAATPAATVAQLHAALGKALAQPDVKERLAKLSSDANPSTPEALTRLIAEDLQRWGPVIKASGFSTE</sequence>
<dbReference type="Pfam" id="PF03401">
    <property type="entry name" value="TctC"/>
    <property type="match status" value="1"/>
</dbReference>
<proteinExistence type="inferred from homology"/>
<dbReference type="EMBL" id="QQAV01000001">
    <property type="protein sequence ID" value="RDI28988.1"/>
    <property type="molecule type" value="Genomic_DNA"/>
</dbReference>
<dbReference type="InterPro" id="IPR005064">
    <property type="entry name" value="BUG"/>
</dbReference>
<dbReference type="InterPro" id="IPR042100">
    <property type="entry name" value="Bug_dom1"/>
</dbReference>
<feature type="chain" id="PRO_5016877996" evidence="2">
    <location>
        <begin position="25"/>
        <end position="325"/>
    </location>
</feature>
<evidence type="ECO:0000256" key="2">
    <source>
        <dbReference type="SAM" id="SignalP"/>
    </source>
</evidence>
<dbReference type="PIRSF" id="PIRSF017082">
    <property type="entry name" value="YflP"/>
    <property type="match status" value="1"/>
</dbReference>
<name>A0A370FTB5_9BURK</name>
<dbReference type="Gene3D" id="3.40.190.10">
    <property type="entry name" value="Periplasmic binding protein-like II"/>
    <property type="match status" value="1"/>
</dbReference>
<accession>A0A370FTB5</accession>
<evidence type="ECO:0000313" key="3">
    <source>
        <dbReference type="EMBL" id="RDI28988.1"/>
    </source>
</evidence>
<protein>
    <submittedName>
        <fullName evidence="3">Tripartite-type tricarboxylate transporter receptor subunit TctC</fullName>
    </submittedName>
</protein>